<evidence type="ECO:0000313" key="2">
    <source>
        <dbReference type="Proteomes" id="UP000254764"/>
    </source>
</evidence>
<dbReference type="EMBL" id="UEYP01000003">
    <property type="protein sequence ID" value="SSC67123.1"/>
    <property type="molecule type" value="Genomic_DNA"/>
</dbReference>
<accession>A0A376AI66</accession>
<keyword evidence="2" id="KW-1185">Reference proteome</keyword>
<dbReference type="AlphaFoldDB" id="A0A376AI66"/>
<name>A0A376AI66_9HYPH</name>
<gene>
    <name evidence="1" type="ORF">RHIZ70_2831</name>
</gene>
<evidence type="ECO:0000313" key="1">
    <source>
        <dbReference type="EMBL" id="SSC67123.1"/>
    </source>
</evidence>
<proteinExistence type="predicted"/>
<dbReference type="Proteomes" id="UP000254764">
    <property type="component" value="Unassembled WGS sequence"/>
</dbReference>
<reference evidence="2" key="1">
    <citation type="submission" date="2018-07" db="EMBL/GenBank/DDBJ databases">
        <authorList>
            <person name="Peiro R."/>
            <person name="Begona"/>
            <person name="Cbmso G."/>
            <person name="Lopez M."/>
            <person name="Gonzalez S."/>
        </authorList>
    </citation>
    <scope>NUCLEOTIDE SEQUENCE [LARGE SCALE GENOMIC DNA]</scope>
</reference>
<sequence>MLLGTLAAFERVVSPRLPSGVVVSFEPVAPYRLFPCNPMFGRIFRLLPDRAENRLWSVAS</sequence>
<organism evidence="1 2">
    <name type="scientific">Ciceribacter selenitireducens ATCC BAA-1503</name>
    <dbReference type="NCBI Taxonomy" id="1336235"/>
    <lineage>
        <taxon>Bacteria</taxon>
        <taxon>Pseudomonadati</taxon>
        <taxon>Pseudomonadota</taxon>
        <taxon>Alphaproteobacteria</taxon>
        <taxon>Hyphomicrobiales</taxon>
        <taxon>Rhizobiaceae</taxon>
        <taxon>Ciceribacter</taxon>
    </lineage>
</organism>
<protein>
    <submittedName>
        <fullName evidence="1">Uncharacterized protein</fullName>
    </submittedName>
</protein>